<evidence type="ECO:0000256" key="1">
    <source>
        <dbReference type="PROSITE-ProRule" id="PRU00339"/>
    </source>
</evidence>
<dbReference type="InterPro" id="IPR019734">
    <property type="entry name" value="TPR_rpt"/>
</dbReference>
<dbReference type="PROSITE" id="PS50005">
    <property type="entry name" value="TPR"/>
    <property type="match status" value="1"/>
</dbReference>
<reference evidence="2 3" key="1">
    <citation type="submission" date="2018-07" db="EMBL/GenBank/DDBJ databases">
        <title>Exploring interactions and the metabolic potential of the ultra-small soil bacteria Hylemonella gracilis.</title>
        <authorList>
            <person name="Tyc O."/>
            <person name="Kulkarni P."/>
            <person name="Gawehns F."/>
            <person name="Hundscheid M."/>
            <person name="Zweers H."/>
            <person name="Garbeva P."/>
        </authorList>
    </citation>
    <scope>NUCLEOTIDE SEQUENCE [LARGE SCALE GENOMIC DNA]</scope>
    <source>
        <strain evidence="2 3">NS1</strain>
    </source>
</reference>
<protein>
    <submittedName>
        <fullName evidence="2">Tetratricopeptide repeat protein</fullName>
    </submittedName>
</protein>
<dbReference type="OrthoDB" id="5294075at2"/>
<organism evidence="2 3">
    <name type="scientific">Hylemonella gracilis</name>
    <dbReference type="NCBI Taxonomy" id="80880"/>
    <lineage>
        <taxon>Bacteria</taxon>
        <taxon>Pseudomonadati</taxon>
        <taxon>Pseudomonadota</taxon>
        <taxon>Betaproteobacteria</taxon>
        <taxon>Burkholderiales</taxon>
        <taxon>Comamonadaceae</taxon>
        <taxon>Hylemonella</taxon>
    </lineage>
</organism>
<keyword evidence="1" id="KW-0802">TPR repeat</keyword>
<dbReference type="KEGG" id="hgr:DW355_09985"/>
<evidence type="ECO:0000313" key="3">
    <source>
        <dbReference type="Proteomes" id="UP000292939"/>
    </source>
</evidence>
<dbReference type="Pfam" id="PF13414">
    <property type="entry name" value="TPR_11"/>
    <property type="match status" value="1"/>
</dbReference>
<dbReference type="SUPFAM" id="SSF48452">
    <property type="entry name" value="TPR-like"/>
    <property type="match status" value="1"/>
</dbReference>
<dbReference type="Gene3D" id="1.25.40.10">
    <property type="entry name" value="Tetratricopeptide repeat domain"/>
    <property type="match status" value="1"/>
</dbReference>
<feature type="repeat" description="TPR" evidence="1">
    <location>
        <begin position="138"/>
        <end position="171"/>
    </location>
</feature>
<dbReference type="SMART" id="SM00028">
    <property type="entry name" value="TPR"/>
    <property type="match status" value="2"/>
</dbReference>
<evidence type="ECO:0000313" key="2">
    <source>
        <dbReference type="EMBL" id="QBK06497.1"/>
    </source>
</evidence>
<sequence length="215" mass="24250">MKPRRGGGAHEFPGPARESRWRRLVRYLPPLPNLVFSLPSVLYPAVRTLRFPLIGLFVGLVLMTAPVMARADAYEEVNQKLHAGRYAEAQTQAERYLQGKPRDPQMRYLLGLVQRASDKPDAALETFLRLTTEYPELPEPHNALASLYASRGDYEQARLSLERAIRARPDYATALENLGDLQLHLAQQAYCQALKGKARNEKLRARVQALGMTCP</sequence>
<gene>
    <name evidence="2" type="ORF">DW355_09985</name>
</gene>
<proteinExistence type="predicted"/>
<dbReference type="Proteomes" id="UP000292939">
    <property type="component" value="Chromosome"/>
</dbReference>
<accession>A0A4P6UQQ8</accession>
<dbReference type="Pfam" id="PF13432">
    <property type="entry name" value="TPR_16"/>
    <property type="match status" value="1"/>
</dbReference>
<dbReference type="AlphaFoldDB" id="A0A4P6UQQ8"/>
<name>A0A4P6UQQ8_9BURK</name>
<dbReference type="InterPro" id="IPR011990">
    <property type="entry name" value="TPR-like_helical_dom_sf"/>
</dbReference>
<dbReference type="EMBL" id="CP031395">
    <property type="protein sequence ID" value="QBK06497.1"/>
    <property type="molecule type" value="Genomic_DNA"/>
</dbReference>